<reference evidence="6 10" key="2">
    <citation type="submission" date="2019-04" db="EMBL/GenBank/DDBJ databases">
        <authorList>
            <consortium name="GenomeTrakr network: Whole genome sequencing for foodborne pathogen traceback"/>
        </authorList>
    </citation>
    <scope>NUCLEOTIDE SEQUENCE [LARGE SCALE GENOMIC DNA]</scope>
    <source>
        <strain evidence="6 10">CFSAN072474</strain>
    </source>
</reference>
<evidence type="ECO:0000313" key="7">
    <source>
        <dbReference type="EMBL" id="EDO0987296.1"/>
    </source>
</evidence>
<accession>A0A3A6X4R2</accession>
<feature type="domain" description="ATP-grasp" evidence="5">
    <location>
        <begin position="110"/>
        <end position="306"/>
    </location>
</feature>
<proteinExistence type="predicted"/>
<dbReference type="RefSeq" id="WP_003734839.1">
    <property type="nucleotide sequence ID" value="NZ_CAJNOY010000001.1"/>
</dbReference>
<evidence type="ECO:0000259" key="5">
    <source>
        <dbReference type="PROSITE" id="PS50975"/>
    </source>
</evidence>
<evidence type="ECO:0000256" key="1">
    <source>
        <dbReference type="ARBA" id="ARBA00022598"/>
    </source>
</evidence>
<dbReference type="InterPro" id="IPR052032">
    <property type="entry name" value="ATP-dep_AA_Ligase"/>
</dbReference>
<dbReference type="EMBL" id="AANEHK010000029">
    <property type="protein sequence ID" value="EDO0987296.1"/>
    <property type="molecule type" value="Genomic_DNA"/>
</dbReference>
<dbReference type="AlphaFoldDB" id="A0A3A6X4R2"/>
<sequence length="408" mass="46822">MHEEFCVCLGRREEVLIAIKQRGLKTIVFVDKQMPTPNLNLCDYFFHLDNLADTEKIVMILAGFDKSKIKAIISPGEKGVRTAAELRAKLSIVGIGPDEIEKFRDKAIMKDILLEKKFRVPNYIDVKKSETGYQFLEKFVEVIAKPKQGMGSVGVKRIKTEKDWLEYYEKFNREKEQYHFSKGILLEESIQGEEYHIDAIIQDGEIKFAHASMYSMPLIDFRKYNFVGTIALDANTVLFKELIEYNSEILKALEVKNGVTHLECFKNDREICFCEIAIRPAGSAVPENLKIQTNIDIIDSFVAVEIGEKFIPDIKMLNGVTGSLQIPIYSNGIVTSLLSEKEIDMKDIIKINYLVDIGQRIETPIAAHERMGDIFVHADNLDDMIRKFKNIHLNFDTYVKVEENYEDK</sequence>
<evidence type="ECO:0000313" key="9">
    <source>
        <dbReference type="Proteomes" id="UP000467536"/>
    </source>
</evidence>
<dbReference type="EMBL" id="AABEKY010000013">
    <property type="protein sequence ID" value="EAG9388787.1"/>
    <property type="molecule type" value="Genomic_DNA"/>
</dbReference>
<keyword evidence="3 4" id="KW-0067">ATP-binding</keyword>
<dbReference type="GO" id="GO:0016874">
    <property type="term" value="F:ligase activity"/>
    <property type="evidence" value="ECO:0007669"/>
    <property type="project" value="UniProtKB-KW"/>
</dbReference>
<dbReference type="SUPFAM" id="SSF56059">
    <property type="entry name" value="Glutathione synthetase ATP-binding domain-like"/>
    <property type="match status" value="1"/>
</dbReference>
<dbReference type="Proteomes" id="UP000522199">
    <property type="component" value="Unassembled WGS sequence"/>
</dbReference>
<reference evidence="7 9" key="3">
    <citation type="submission" date="2019-08" db="EMBL/GenBank/DDBJ databases">
        <authorList>
            <person name="Ashton P.M."/>
            <person name="Dallman T."/>
            <person name="Nair S."/>
            <person name="De Pinna E."/>
            <person name="Peters T."/>
            <person name="Grant K."/>
        </authorList>
    </citation>
    <scope>NUCLEOTIDE SEQUENCE [LARGE SCALE GENOMIC DNA]</scope>
    <source>
        <strain evidence="7 9">788324</strain>
    </source>
</reference>
<evidence type="ECO:0000256" key="2">
    <source>
        <dbReference type="ARBA" id="ARBA00022741"/>
    </source>
</evidence>
<gene>
    <name evidence="6" type="ORF">CW845_14935</name>
    <name evidence="7" type="ORF">FV747_14950</name>
    <name evidence="8" type="ORF">GHH22_16195</name>
</gene>
<dbReference type="GO" id="GO:0046872">
    <property type="term" value="F:metal ion binding"/>
    <property type="evidence" value="ECO:0007669"/>
    <property type="project" value="InterPro"/>
</dbReference>
<evidence type="ECO:0000313" key="10">
    <source>
        <dbReference type="Proteomes" id="UP000522199"/>
    </source>
</evidence>
<dbReference type="InterPro" id="IPR013815">
    <property type="entry name" value="ATP_grasp_subdomain_1"/>
</dbReference>
<evidence type="ECO:0000313" key="8">
    <source>
        <dbReference type="EMBL" id="HAA8054678.1"/>
    </source>
</evidence>
<dbReference type="Gene3D" id="3.40.50.20">
    <property type="match status" value="1"/>
</dbReference>
<dbReference type="PANTHER" id="PTHR43585:SF2">
    <property type="entry name" value="ATP-GRASP ENZYME FSQD"/>
    <property type="match status" value="1"/>
</dbReference>
<dbReference type="PROSITE" id="PS50975">
    <property type="entry name" value="ATP_GRASP"/>
    <property type="match status" value="1"/>
</dbReference>
<keyword evidence="2 4" id="KW-0547">Nucleotide-binding</keyword>
<dbReference type="Proteomes" id="UP000840039">
    <property type="component" value="Unassembled WGS sequence"/>
</dbReference>
<protein>
    <submittedName>
        <fullName evidence="6">ATP-grasp domain-containing protein</fullName>
    </submittedName>
    <submittedName>
        <fullName evidence="8">Biotin carboxylase</fullName>
    </submittedName>
</protein>
<dbReference type="EMBL" id="DAAEEB010000019">
    <property type="protein sequence ID" value="HAA8054678.1"/>
    <property type="molecule type" value="Genomic_DNA"/>
</dbReference>
<reference evidence="8" key="4">
    <citation type="submission" date="2019-10" db="EMBL/GenBank/DDBJ databases">
        <authorList>
            <consortium name="NCBI Pathogen Detection Project"/>
        </authorList>
    </citation>
    <scope>NUCLEOTIDE SEQUENCE</scope>
    <source>
        <strain evidence="8">09CEB371LM</strain>
    </source>
</reference>
<dbReference type="Gene3D" id="3.30.470.20">
    <property type="entry name" value="ATP-grasp fold, B domain"/>
    <property type="match status" value="1"/>
</dbReference>
<reference evidence="8" key="1">
    <citation type="journal article" date="2018" name="Genome Biol.">
        <title>SKESA: strategic k-mer extension for scrupulous assemblies.</title>
        <authorList>
            <person name="Souvorov A."/>
            <person name="Agarwala R."/>
            <person name="Lipman D.J."/>
        </authorList>
    </citation>
    <scope>NUCLEOTIDE SEQUENCE [LARGE SCALE GENOMIC DNA]</scope>
    <source>
        <strain evidence="8">09CEB371LM</strain>
    </source>
</reference>
<dbReference type="Pfam" id="PF13535">
    <property type="entry name" value="ATP-grasp_4"/>
    <property type="match status" value="1"/>
</dbReference>
<organism evidence="8">
    <name type="scientific">Listeria monocytogenes</name>
    <dbReference type="NCBI Taxonomy" id="1639"/>
    <lineage>
        <taxon>Bacteria</taxon>
        <taxon>Bacillati</taxon>
        <taxon>Bacillota</taxon>
        <taxon>Bacilli</taxon>
        <taxon>Bacillales</taxon>
        <taxon>Listeriaceae</taxon>
        <taxon>Listeria</taxon>
    </lineage>
</organism>
<keyword evidence="1" id="KW-0436">Ligase</keyword>
<dbReference type="PANTHER" id="PTHR43585">
    <property type="entry name" value="FUMIPYRROLE BIOSYNTHESIS PROTEIN C"/>
    <property type="match status" value="1"/>
</dbReference>
<name>A0A3A6X4R2_LISMN</name>
<evidence type="ECO:0000256" key="3">
    <source>
        <dbReference type="ARBA" id="ARBA00022840"/>
    </source>
</evidence>
<evidence type="ECO:0000256" key="4">
    <source>
        <dbReference type="PROSITE-ProRule" id="PRU00409"/>
    </source>
</evidence>
<dbReference type="GO" id="GO:0005524">
    <property type="term" value="F:ATP binding"/>
    <property type="evidence" value="ECO:0007669"/>
    <property type="project" value="UniProtKB-UniRule"/>
</dbReference>
<comment type="caution">
    <text evidence="8">The sequence shown here is derived from an EMBL/GenBank/DDBJ whole genome shotgun (WGS) entry which is preliminary data.</text>
</comment>
<dbReference type="InterPro" id="IPR011761">
    <property type="entry name" value="ATP-grasp"/>
</dbReference>
<dbReference type="Gene3D" id="3.30.1490.20">
    <property type="entry name" value="ATP-grasp fold, A domain"/>
    <property type="match status" value="1"/>
</dbReference>
<evidence type="ECO:0000313" key="6">
    <source>
        <dbReference type="EMBL" id="EAG9388787.1"/>
    </source>
</evidence>
<dbReference type="Proteomes" id="UP000467536">
    <property type="component" value="Unassembled WGS sequence"/>
</dbReference>